<feature type="transmembrane region" description="Helical" evidence="2">
    <location>
        <begin position="200"/>
        <end position="220"/>
    </location>
</feature>
<feature type="region of interest" description="Disordered" evidence="1">
    <location>
        <begin position="31"/>
        <end position="58"/>
    </location>
</feature>
<reference evidence="4 5" key="1">
    <citation type="submission" date="2021-06" db="EMBL/GenBank/DDBJ databases">
        <authorList>
            <person name="Sun Q."/>
            <person name="Li D."/>
        </authorList>
    </citation>
    <scope>NUCLEOTIDE SEQUENCE [LARGE SCALE GENOMIC DNA]</scope>
    <source>
        <strain evidence="4 5">MSJd-7</strain>
    </source>
</reference>
<dbReference type="Proteomes" id="UP000783588">
    <property type="component" value="Unassembled WGS sequence"/>
</dbReference>
<dbReference type="EMBL" id="JAHLQI010000004">
    <property type="protein sequence ID" value="MBU5490832.1"/>
    <property type="molecule type" value="Genomic_DNA"/>
</dbReference>
<evidence type="ECO:0000259" key="3">
    <source>
        <dbReference type="Pfam" id="PF13240"/>
    </source>
</evidence>
<comment type="caution">
    <text evidence="4">The sequence shown here is derived from an EMBL/GenBank/DDBJ whole genome shotgun (WGS) entry which is preliminary data.</text>
</comment>
<feature type="transmembrane region" description="Helical" evidence="2">
    <location>
        <begin position="307"/>
        <end position="329"/>
    </location>
</feature>
<keyword evidence="2" id="KW-0472">Membrane</keyword>
<feature type="compositionally biased region" description="Basic and acidic residues" evidence="1">
    <location>
        <begin position="31"/>
        <end position="52"/>
    </location>
</feature>
<accession>A0ABS6ET03</accession>
<organism evidence="4 5">
    <name type="scientific">Butyricicoccus intestinisimiae</name>
    <dbReference type="NCBI Taxonomy" id="2841509"/>
    <lineage>
        <taxon>Bacteria</taxon>
        <taxon>Bacillati</taxon>
        <taxon>Bacillota</taxon>
        <taxon>Clostridia</taxon>
        <taxon>Eubacteriales</taxon>
        <taxon>Butyricicoccaceae</taxon>
        <taxon>Butyricicoccus</taxon>
    </lineage>
</organism>
<gene>
    <name evidence="4" type="ORF">KQI75_09430</name>
</gene>
<keyword evidence="2" id="KW-1133">Transmembrane helix</keyword>
<dbReference type="RefSeq" id="WP_216470524.1">
    <property type="nucleotide sequence ID" value="NZ_JAHLQI010000004.1"/>
</dbReference>
<keyword evidence="2" id="KW-0812">Transmembrane</keyword>
<evidence type="ECO:0000313" key="5">
    <source>
        <dbReference type="Proteomes" id="UP000783588"/>
    </source>
</evidence>
<dbReference type="InterPro" id="IPR026870">
    <property type="entry name" value="Zinc_ribbon_dom"/>
</dbReference>
<evidence type="ECO:0000313" key="4">
    <source>
        <dbReference type="EMBL" id="MBU5490832.1"/>
    </source>
</evidence>
<feature type="domain" description="Zinc-ribbon" evidence="3">
    <location>
        <begin position="2"/>
        <end position="23"/>
    </location>
</feature>
<keyword evidence="5" id="KW-1185">Reference proteome</keyword>
<protein>
    <submittedName>
        <fullName evidence="4">Zinc ribbon domain-containing protein</fullName>
    </submittedName>
</protein>
<proteinExistence type="predicted"/>
<evidence type="ECO:0000256" key="2">
    <source>
        <dbReference type="SAM" id="Phobius"/>
    </source>
</evidence>
<feature type="transmembrane region" description="Helical" evidence="2">
    <location>
        <begin position="99"/>
        <end position="119"/>
    </location>
</feature>
<evidence type="ECO:0000256" key="1">
    <source>
        <dbReference type="SAM" id="MobiDB-lite"/>
    </source>
</evidence>
<feature type="transmembrane region" description="Helical" evidence="2">
    <location>
        <begin position="262"/>
        <end position="295"/>
    </location>
</feature>
<feature type="transmembrane region" description="Helical" evidence="2">
    <location>
        <begin position="73"/>
        <end position="93"/>
    </location>
</feature>
<dbReference type="Pfam" id="PF13240">
    <property type="entry name" value="Zn_Ribbon_1"/>
    <property type="match status" value="1"/>
</dbReference>
<name>A0ABS6ET03_9FIRM</name>
<sequence>MYCRECGKKVDQWVKFCPYCGAETNFPEEEIKKEEQAKEQSRSEQKDESDNKQKKRKIKLSIKKDKSGTASSAAYSGITSIWLLICTIVHALFGVQALMHVALVSVLLSLGSAACYFLLRKTGKFPLFYAACALGVATLVRSGGEMRANFGIAALIITYFLLRGKLKLPSGGSSSNNRPFSSGKSFSLPTGSSIFGKSDLGLIQIVISLICAALICFFLFQNWLGLDVASASGTFSLTSMSALSSDLNSLVSWLVPQSDPAIVAMIIRIALFVLSIVGYIVVALEALHVVALFILRPQARGFGHMAAGLALLIAVIFFACYIGSNVYLITQMGGSFQSVIRTELAPIVVFFAAIVQRIMTAR</sequence>
<feature type="transmembrane region" description="Helical" evidence="2">
    <location>
        <begin position="335"/>
        <end position="355"/>
    </location>
</feature>